<evidence type="ECO:0000256" key="2">
    <source>
        <dbReference type="ARBA" id="ARBA00022729"/>
    </source>
</evidence>
<organism evidence="8">
    <name type="scientific">bioreactor metagenome</name>
    <dbReference type="NCBI Taxonomy" id="1076179"/>
    <lineage>
        <taxon>unclassified sequences</taxon>
        <taxon>metagenomes</taxon>
        <taxon>ecological metagenomes</taxon>
    </lineage>
</organism>
<evidence type="ECO:0000256" key="3">
    <source>
        <dbReference type="ARBA" id="ARBA00023002"/>
    </source>
</evidence>
<comment type="similarity">
    <text evidence="1">Belongs to the thioredoxin family. DsbA subfamily.</text>
</comment>
<keyword evidence="3" id="KW-0560">Oxidoreductase</keyword>
<evidence type="ECO:0000256" key="4">
    <source>
        <dbReference type="ARBA" id="ARBA00023157"/>
    </source>
</evidence>
<dbReference type="Pfam" id="PF13462">
    <property type="entry name" value="Thioredoxin_4"/>
    <property type="match status" value="1"/>
</dbReference>
<dbReference type="EMBL" id="VSSQ01000017">
    <property type="protein sequence ID" value="MPL62195.1"/>
    <property type="molecule type" value="Genomic_DNA"/>
</dbReference>
<evidence type="ECO:0000256" key="5">
    <source>
        <dbReference type="ARBA" id="ARBA00023284"/>
    </source>
</evidence>
<gene>
    <name evidence="8" type="ORF">SDC9_07800</name>
</gene>
<keyword evidence="4" id="KW-1015">Disulfide bond</keyword>
<dbReference type="InterPro" id="IPR012336">
    <property type="entry name" value="Thioredoxin-like_fold"/>
</dbReference>
<name>A0A644T5I6_9ZZZZ</name>
<evidence type="ECO:0000256" key="1">
    <source>
        <dbReference type="ARBA" id="ARBA00005791"/>
    </source>
</evidence>
<dbReference type="CDD" id="cd02972">
    <property type="entry name" value="DsbA_family"/>
    <property type="match status" value="1"/>
</dbReference>
<protein>
    <recommendedName>
        <fullName evidence="7">Thioredoxin-like fold domain-containing protein</fullName>
    </recommendedName>
</protein>
<feature type="domain" description="Thioredoxin-like fold" evidence="7">
    <location>
        <begin position="63"/>
        <end position="227"/>
    </location>
</feature>
<keyword evidence="6" id="KW-1133">Transmembrane helix</keyword>
<accession>A0A644T5I6</accession>
<dbReference type="AlphaFoldDB" id="A0A644T5I6"/>
<dbReference type="PANTHER" id="PTHR13887:SF14">
    <property type="entry name" value="DISULFIDE BOND FORMATION PROTEIN D"/>
    <property type="match status" value="1"/>
</dbReference>
<dbReference type="SUPFAM" id="SSF52833">
    <property type="entry name" value="Thioredoxin-like"/>
    <property type="match status" value="1"/>
</dbReference>
<evidence type="ECO:0000256" key="6">
    <source>
        <dbReference type="SAM" id="Phobius"/>
    </source>
</evidence>
<dbReference type="Gene3D" id="3.40.30.10">
    <property type="entry name" value="Glutaredoxin"/>
    <property type="match status" value="1"/>
</dbReference>
<evidence type="ECO:0000259" key="7">
    <source>
        <dbReference type="Pfam" id="PF13462"/>
    </source>
</evidence>
<reference evidence="8" key="1">
    <citation type="submission" date="2019-08" db="EMBL/GenBank/DDBJ databases">
        <authorList>
            <person name="Kucharzyk K."/>
            <person name="Murdoch R.W."/>
            <person name="Higgins S."/>
            <person name="Loffler F."/>
        </authorList>
    </citation>
    <scope>NUCLEOTIDE SEQUENCE</scope>
</reference>
<keyword evidence="2" id="KW-0732">Signal</keyword>
<proteinExistence type="inferred from homology"/>
<comment type="caution">
    <text evidence="8">The sequence shown here is derived from an EMBL/GenBank/DDBJ whole genome shotgun (WGS) entry which is preliminary data.</text>
</comment>
<feature type="transmembrane region" description="Helical" evidence="6">
    <location>
        <begin position="12"/>
        <end position="30"/>
    </location>
</feature>
<dbReference type="PANTHER" id="PTHR13887">
    <property type="entry name" value="GLUTATHIONE S-TRANSFERASE KAPPA"/>
    <property type="match status" value="1"/>
</dbReference>
<keyword evidence="6" id="KW-0812">Transmembrane</keyword>
<dbReference type="InterPro" id="IPR036249">
    <property type="entry name" value="Thioredoxin-like_sf"/>
</dbReference>
<keyword evidence="5" id="KW-0676">Redox-active center</keyword>
<sequence>MKNFFKNQTAVAILFGALIIALGIIGYALINKDSNSGSGSKKDVLDSIMNGDKIFQGADFKDKEYILGNSKNDVTVVVYSDFECPFCKMLHENAILQLQEKYSTDSKDISKAKIGIVYRHFAQSYHEKAPMETNAALCSRELYGQNVYANFIDRLYNLNPVDGTFDLATLPDITEYAVKLAKEKNQSVKKDFDKSEFTKCLSSETYNSEFLENMQDAVIAGLEGTPYSVITYKDGNDQTIIAKVSGAKDASYYEKIIDKLLSIK</sequence>
<evidence type="ECO:0000313" key="8">
    <source>
        <dbReference type="EMBL" id="MPL62195.1"/>
    </source>
</evidence>
<keyword evidence="6" id="KW-0472">Membrane</keyword>
<dbReference type="GO" id="GO:0016491">
    <property type="term" value="F:oxidoreductase activity"/>
    <property type="evidence" value="ECO:0007669"/>
    <property type="project" value="UniProtKB-KW"/>
</dbReference>